<dbReference type="AlphaFoldDB" id="A0A7J0FF90"/>
<comment type="caution">
    <text evidence="1">The sequence shown here is derived from an EMBL/GenBank/DDBJ whole genome shotgun (WGS) entry which is preliminary data.</text>
</comment>
<reference evidence="1 2" key="1">
    <citation type="submission" date="2019-07" db="EMBL/GenBank/DDBJ databases">
        <title>De Novo Assembly of kiwifruit Actinidia rufa.</title>
        <authorList>
            <person name="Sugita-Konishi S."/>
            <person name="Sato K."/>
            <person name="Mori E."/>
            <person name="Abe Y."/>
            <person name="Kisaki G."/>
            <person name="Hamano K."/>
            <person name="Suezawa K."/>
            <person name="Otani M."/>
            <person name="Fukuda T."/>
            <person name="Manabe T."/>
            <person name="Gomi K."/>
            <person name="Tabuchi M."/>
            <person name="Akimitsu K."/>
            <person name="Kataoka I."/>
        </authorList>
    </citation>
    <scope>NUCLEOTIDE SEQUENCE [LARGE SCALE GENOMIC DNA]</scope>
    <source>
        <strain evidence="2">cv. Fuchu</strain>
    </source>
</reference>
<name>A0A7J0FF90_9ERIC</name>
<evidence type="ECO:0000313" key="2">
    <source>
        <dbReference type="Proteomes" id="UP000585474"/>
    </source>
</evidence>
<dbReference type="EMBL" id="BJWL01000011">
    <property type="protein sequence ID" value="GFY96547.1"/>
    <property type="molecule type" value="Genomic_DNA"/>
</dbReference>
<proteinExistence type="predicted"/>
<gene>
    <name evidence="1" type="ORF">Acr_11g0008530</name>
</gene>
<organism evidence="1 2">
    <name type="scientific">Actinidia rufa</name>
    <dbReference type="NCBI Taxonomy" id="165716"/>
    <lineage>
        <taxon>Eukaryota</taxon>
        <taxon>Viridiplantae</taxon>
        <taxon>Streptophyta</taxon>
        <taxon>Embryophyta</taxon>
        <taxon>Tracheophyta</taxon>
        <taxon>Spermatophyta</taxon>
        <taxon>Magnoliopsida</taxon>
        <taxon>eudicotyledons</taxon>
        <taxon>Gunneridae</taxon>
        <taxon>Pentapetalae</taxon>
        <taxon>asterids</taxon>
        <taxon>Ericales</taxon>
        <taxon>Actinidiaceae</taxon>
        <taxon>Actinidia</taxon>
    </lineage>
</organism>
<keyword evidence="2" id="KW-1185">Reference proteome</keyword>
<protein>
    <submittedName>
        <fullName evidence="1">Uncharacterized protein</fullName>
    </submittedName>
</protein>
<evidence type="ECO:0000313" key="1">
    <source>
        <dbReference type="EMBL" id="GFY96547.1"/>
    </source>
</evidence>
<dbReference type="OrthoDB" id="10561022at2759"/>
<sequence length="106" mass="12101">MKAHQILHLLRREALPDVLHSCLRTSGFLNFSSVLYSSLSLRWYELARSGDSAIRAITTHLMNLETKRRYLSGTWARVKNLGFQSCIFTHSFDNFLAVESEVAAAR</sequence>
<accession>A0A7J0FF90</accession>
<dbReference type="Proteomes" id="UP000585474">
    <property type="component" value="Unassembled WGS sequence"/>
</dbReference>